<proteinExistence type="predicted"/>
<evidence type="ECO:0000313" key="2">
    <source>
        <dbReference type="Proteomes" id="UP001473302"/>
    </source>
</evidence>
<accession>A0ABP9Z2V0</accession>
<evidence type="ECO:0000313" key="1">
    <source>
        <dbReference type="EMBL" id="GAA5813423.1"/>
    </source>
</evidence>
<dbReference type="Proteomes" id="UP001473302">
    <property type="component" value="Unassembled WGS sequence"/>
</dbReference>
<reference evidence="1 2" key="1">
    <citation type="submission" date="2024-04" db="EMBL/GenBank/DDBJ databases">
        <title>genome sequences of Mucor flavus KT1a and Helicostylum pulchrum KT1b strains isolated from the surface of a dry-aged beef.</title>
        <authorList>
            <person name="Toyotome T."/>
            <person name="Hosono M."/>
            <person name="Torimaru M."/>
            <person name="Fukuda K."/>
            <person name="Mikami N."/>
        </authorList>
    </citation>
    <scope>NUCLEOTIDE SEQUENCE [LARGE SCALE GENOMIC DNA]</scope>
    <source>
        <strain evidence="1 2">KT1a</strain>
    </source>
</reference>
<name>A0ABP9Z2V0_9FUNG</name>
<protein>
    <submittedName>
        <fullName evidence="1">Uncharacterized protein</fullName>
    </submittedName>
</protein>
<keyword evidence="2" id="KW-1185">Reference proteome</keyword>
<organism evidence="1 2">
    <name type="scientific">Mucor flavus</name>
    <dbReference type="NCBI Taxonomy" id="439312"/>
    <lineage>
        <taxon>Eukaryota</taxon>
        <taxon>Fungi</taxon>
        <taxon>Fungi incertae sedis</taxon>
        <taxon>Mucoromycota</taxon>
        <taxon>Mucoromycotina</taxon>
        <taxon>Mucoromycetes</taxon>
        <taxon>Mucorales</taxon>
        <taxon>Mucorineae</taxon>
        <taxon>Mucoraceae</taxon>
        <taxon>Mucor</taxon>
    </lineage>
</organism>
<sequence>MICLNYMYNCFKTLKNTFQNYQACASGYEACQYVSHGNELKLDHPSAVTSSMQKLLPSNIADTYACGIFALTSFVCSEKKYIANYFCPKKTSSFDEYNIKKEEDDDDSEYCYVNEYDLDNDEYNADMSSAFIDEYGSDDEEYDTGVLSSHEDKTKYPPARTLDDSWGFIDSDDLSVGFKDTAHVPNIHETPSTSLSRFWLKPKRIISKVLHPSQSRILVVKIK</sequence>
<comment type="caution">
    <text evidence="1">The sequence shown here is derived from an EMBL/GenBank/DDBJ whole genome shotgun (WGS) entry which is preliminary data.</text>
</comment>
<dbReference type="EMBL" id="BAABUK010000017">
    <property type="protein sequence ID" value="GAA5813423.1"/>
    <property type="molecule type" value="Genomic_DNA"/>
</dbReference>
<gene>
    <name evidence="1" type="ORF">MFLAVUS_006901</name>
</gene>